<dbReference type="PANTHER" id="PTHR15503:SF45">
    <property type="entry name" value="RNA-DIRECTED DNA POLYMERASE HOMOLOG"/>
    <property type="match status" value="1"/>
</dbReference>
<keyword evidence="3" id="KW-1185">Reference proteome</keyword>
<evidence type="ECO:0000256" key="1">
    <source>
        <dbReference type="SAM" id="MobiDB-lite"/>
    </source>
</evidence>
<organism evidence="2 3">
    <name type="scientific">Solanum verrucosum</name>
    <dbReference type="NCBI Taxonomy" id="315347"/>
    <lineage>
        <taxon>Eukaryota</taxon>
        <taxon>Viridiplantae</taxon>
        <taxon>Streptophyta</taxon>
        <taxon>Embryophyta</taxon>
        <taxon>Tracheophyta</taxon>
        <taxon>Spermatophyta</taxon>
        <taxon>Magnoliopsida</taxon>
        <taxon>eudicotyledons</taxon>
        <taxon>Gunneridae</taxon>
        <taxon>Pentapetalae</taxon>
        <taxon>asterids</taxon>
        <taxon>lamiids</taxon>
        <taxon>Solanales</taxon>
        <taxon>Solanaceae</taxon>
        <taxon>Solanoideae</taxon>
        <taxon>Solaneae</taxon>
        <taxon>Solanum</taxon>
    </lineage>
</organism>
<evidence type="ECO:0000313" key="3">
    <source>
        <dbReference type="Proteomes" id="UP001234989"/>
    </source>
</evidence>
<gene>
    <name evidence="2" type="ORF">MTR67_011724</name>
</gene>
<sequence>MCDLIHDGSRLREVSPTDIRDGEVRCRDRNLRLSEAPARGHTHGAAPVRGRAREASPKPFVEVAEDQVPPEFGYPLFQETLFRMLGVCLRQWDHLISLSMMEESRLRFESLTQGNFSIAEYEAHFCKLSRHVMTITWDEELRVGSKLEDLIVRAEVVMTHSGPHHSYSTALARDSAPLANGRGRGQSGSGGRTNGKGAPAPQGGGTGSTQTSRGREGQRYTFLERPEANTSDVVVPIYHRPNSILFDPGSTLHCDLSDARCLESRVDRGWDIDFAINLELGTNHISIPHYRMAPAESKELKDQLHDLLSKGFIRSSVPP</sequence>
<protein>
    <recommendedName>
        <fullName evidence="4">Retrotransposon gag domain-containing protein</fullName>
    </recommendedName>
</protein>
<dbReference type="Proteomes" id="UP001234989">
    <property type="component" value="Chromosome 3"/>
</dbReference>
<feature type="region of interest" description="Disordered" evidence="1">
    <location>
        <begin position="163"/>
        <end position="221"/>
    </location>
</feature>
<evidence type="ECO:0008006" key="4">
    <source>
        <dbReference type="Google" id="ProtNLM"/>
    </source>
</evidence>
<dbReference type="AlphaFoldDB" id="A0AAF0TGV2"/>
<feature type="compositionally biased region" description="Gly residues" evidence="1">
    <location>
        <begin position="182"/>
        <end position="194"/>
    </location>
</feature>
<dbReference type="PANTHER" id="PTHR15503">
    <property type="entry name" value="LDOC1 RELATED"/>
    <property type="match status" value="1"/>
</dbReference>
<dbReference type="EMBL" id="CP133614">
    <property type="protein sequence ID" value="WMV18339.1"/>
    <property type="molecule type" value="Genomic_DNA"/>
</dbReference>
<evidence type="ECO:0000313" key="2">
    <source>
        <dbReference type="EMBL" id="WMV18339.1"/>
    </source>
</evidence>
<dbReference type="Gene3D" id="3.10.10.10">
    <property type="entry name" value="HIV Type 1 Reverse Transcriptase, subunit A, domain 1"/>
    <property type="match status" value="1"/>
</dbReference>
<reference evidence="2" key="1">
    <citation type="submission" date="2023-08" db="EMBL/GenBank/DDBJ databases">
        <title>A de novo genome assembly of Solanum verrucosum Schlechtendal, a Mexican diploid species geographically isolated from the other diploid A-genome species in potato relatives.</title>
        <authorList>
            <person name="Hosaka K."/>
        </authorList>
    </citation>
    <scope>NUCLEOTIDE SEQUENCE</scope>
    <source>
        <tissue evidence="2">Young leaves</tissue>
    </source>
</reference>
<dbReference type="InterPro" id="IPR032567">
    <property type="entry name" value="RTL1-rel"/>
</dbReference>
<name>A0AAF0TGV2_SOLVR</name>
<proteinExistence type="predicted"/>
<accession>A0AAF0TGV2</accession>